<dbReference type="SMART" id="SM00342">
    <property type="entry name" value="HTH_ARAC"/>
    <property type="match status" value="1"/>
</dbReference>
<dbReference type="InterPro" id="IPR014710">
    <property type="entry name" value="RmlC-like_jellyroll"/>
</dbReference>
<dbReference type="OrthoDB" id="9774814at2"/>
<dbReference type="InterPro" id="IPR018060">
    <property type="entry name" value="HTH_AraC"/>
</dbReference>
<dbReference type="Pfam" id="PF02311">
    <property type="entry name" value="AraC_binding"/>
    <property type="match status" value="1"/>
</dbReference>
<evidence type="ECO:0000313" key="6">
    <source>
        <dbReference type="Proteomes" id="UP000076603"/>
    </source>
</evidence>
<dbReference type="PANTHER" id="PTHR43280">
    <property type="entry name" value="ARAC-FAMILY TRANSCRIPTIONAL REGULATOR"/>
    <property type="match status" value="1"/>
</dbReference>
<dbReference type="RefSeq" id="WP_066628652.1">
    <property type="nucleotide sequence ID" value="NZ_FQXL01000007.1"/>
</dbReference>
<keyword evidence="3" id="KW-0804">Transcription</keyword>
<evidence type="ECO:0000259" key="4">
    <source>
        <dbReference type="PROSITE" id="PS01124"/>
    </source>
</evidence>
<dbReference type="PRINTS" id="PR00032">
    <property type="entry name" value="HTHARAC"/>
</dbReference>
<proteinExistence type="predicted"/>
<organism evidence="5 6">
    <name type="scientific">Clostridium magnum DSM 2767</name>
    <dbReference type="NCBI Taxonomy" id="1121326"/>
    <lineage>
        <taxon>Bacteria</taxon>
        <taxon>Bacillati</taxon>
        <taxon>Bacillota</taxon>
        <taxon>Clostridia</taxon>
        <taxon>Eubacteriales</taxon>
        <taxon>Clostridiaceae</taxon>
        <taxon>Clostridium</taxon>
    </lineage>
</organism>
<dbReference type="Pfam" id="PF12833">
    <property type="entry name" value="HTH_18"/>
    <property type="match status" value="1"/>
</dbReference>
<sequence>MYDENSELKIKRGYLNGDFEFFHLVDKKSMEFEFHYHDFNKIIVFISGKVTYLIEGKSYRLKPWDLLFINSNDVHRAIVSSDEPYERIVIWVNQNFLELHNNGSNLLTCFELSSKHKINLLRSNLEGIRSIKNTIYLLEDAIKDKNFGNIVLKNSLFLQLMVYFNRLYIGTEINIEEKDIEYDERIVKILDYINKNLGEILSVENIALKFYMNKFYLMHKFKAQTGYTLHSYIQQKRLVLAASLVKKGKQITEIYLECGFRDYSSFVRAFKKEFNLSPKKYYKSVMEIQSSYIHKHHT</sequence>
<protein>
    <submittedName>
        <fullName evidence="5">HTH-type transcriptional activator RhaR</fullName>
    </submittedName>
</protein>
<dbReference type="GO" id="GO:0003700">
    <property type="term" value="F:DNA-binding transcription factor activity"/>
    <property type="evidence" value="ECO:0007669"/>
    <property type="project" value="InterPro"/>
</dbReference>
<dbReference type="InterPro" id="IPR003313">
    <property type="entry name" value="AraC-bd"/>
</dbReference>
<dbReference type="Gene3D" id="1.10.10.60">
    <property type="entry name" value="Homeodomain-like"/>
    <property type="match status" value="2"/>
</dbReference>
<dbReference type="AlphaFoldDB" id="A0A161WCZ3"/>
<comment type="caution">
    <text evidence="5">The sequence shown here is derived from an EMBL/GenBank/DDBJ whole genome shotgun (WGS) entry which is preliminary data.</text>
</comment>
<dbReference type="Proteomes" id="UP000076603">
    <property type="component" value="Unassembled WGS sequence"/>
</dbReference>
<dbReference type="EMBL" id="LWAE01000008">
    <property type="protein sequence ID" value="KZL89565.1"/>
    <property type="molecule type" value="Genomic_DNA"/>
</dbReference>
<dbReference type="GO" id="GO:0043565">
    <property type="term" value="F:sequence-specific DNA binding"/>
    <property type="evidence" value="ECO:0007669"/>
    <property type="project" value="InterPro"/>
</dbReference>
<dbReference type="InterPro" id="IPR020449">
    <property type="entry name" value="Tscrpt_reg_AraC-type_HTH"/>
</dbReference>
<name>A0A161WCZ3_9CLOT</name>
<keyword evidence="1" id="KW-0805">Transcription regulation</keyword>
<dbReference type="PANTHER" id="PTHR43280:SF34">
    <property type="entry name" value="ARAC-FAMILY TRANSCRIPTIONAL REGULATOR"/>
    <property type="match status" value="1"/>
</dbReference>
<dbReference type="SUPFAM" id="SSF46689">
    <property type="entry name" value="Homeodomain-like"/>
    <property type="match status" value="2"/>
</dbReference>
<dbReference type="PROSITE" id="PS01124">
    <property type="entry name" value="HTH_ARAC_FAMILY_2"/>
    <property type="match status" value="1"/>
</dbReference>
<evidence type="ECO:0000256" key="3">
    <source>
        <dbReference type="ARBA" id="ARBA00023163"/>
    </source>
</evidence>
<evidence type="ECO:0000256" key="2">
    <source>
        <dbReference type="ARBA" id="ARBA00023125"/>
    </source>
</evidence>
<keyword evidence="2" id="KW-0238">DNA-binding</keyword>
<dbReference type="InterPro" id="IPR009057">
    <property type="entry name" value="Homeodomain-like_sf"/>
</dbReference>
<dbReference type="InterPro" id="IPR037923">
    <property type="entry name" value="HTH-like"/>
</dbReference>
<accession>A0A161WCZ3</accession>
<dbReference type="SUPFAM" id="SSF51215">
    <property type="entry name" value="Regulatory protein AraC"/>
    <property type="match status" value="1"/>
</dbReference>
<feature type="domain" description="HTH araC/xylS-type" evidence="4">
    <location>
        <begin position="187"/>
        <end position="284"/>
    </location>
</feature>
<dbReference type="PATRIC" id="fig|1121326.3.peg.5120"/>
<gene>
    <name evidence="5" type="primary">rhaR</name>
    <name evidence="5" type="ORF">CLMAG_50650</name>
</gene>
<dbReference type="Gene3D" id="2.60.120.10">
    <property type="entry name" value="Jelly Rolls"/>
    <property type="match status" value="1"/>
</dbReference>
<reference evidence="5 6" key="1">
    <citation type="submission" date="2016-04" db="EMBL/GenBank/DDBJ databases">
        <title>Genome sequence of Clostridium magnum DSM 2767.</title>
        <authorList>
            <person name="Poehlein A."/>
            <person name="Uhlig R."/>
            <person name="Fischer R."/>
            <person name="Bahl H."/>
            <person name="Daniel R."/>
        </authorList>
    </citation>
    <scope>NUCLEOTIDE SEQUENCE [LARGE SCALE GENOMIC DNA]</scope>
    <source>
        <strain evidence="5 6">DSM 2767</strain>
    </source>
</reference>
<dbReference type="STRING" id="1121326.CLMAG_50650"/>
<evidence type="ECO:0000313" key="5">
    <source>
        <dbReference type="EMBL" id="KZL89565.1"/>
    </source>
</evidence>
<keyword evidence="6" id="KW-1185">Reference proteome</keyword>
<evidence type="ECO:0000256" key="1">
    <source>
        <dbReference type="ARBA" id="ARBA00023015"/>
    </source>
</evidence>